<evidence type="ECO:0000256" key="1">
    <source>
        <dbReference type="SAM" id="MobiDB-lite"/>
    </source>
</evidence>
<organism evidence="2">
    <name type="scientific">Cyprideis torosa</name>
    <dbReference type="NCBI Taxonomy" id="163714"/>
    <lineage>
        <taxon>Eukaryota</taxon>
        <taxon>Metazoa</taxon>
        <taxon>Ecdysozoa</taxon>
        <taxon>Arthropoda</taxon>
        <taxon>Crustacea</taxon>
        <taxon>Oligostraca</taxon>
        <taxon>Ostracoda</taxon>
        <taxon>Podocopa</taxon>
        <taxon>Podocopida</taxon>
        <taxon>Cytherocopina</taxon>
        <taxon>Cytheroidea</taxon>
        <taxon>Cytherideidae</taxon>
        <taxon>Cyprideis</taxon>
    </lineage>
</organism>
<protein>
    <submittedName>
        <fullName evidence="2">Uncharacterized protein</fullName>
    </submittedName>
</protein>
<feature type="compositionally biased region" description="Polar residues" evidence="1">
    <location>
        <begin position="91"/>
        <end position="104"/>
    </location>
</feature>
<feature type="compositionally biased region" description="Basic residues" evidence="1">
    <location>
        <begin position="116"/>
        <end position="131"/>
    </location>
</feature>
<accession>A0A7R8WBC4</accession>
<gene>
    <name evidence="2" type="ORF">CTOB1V02_LOCUS6308</name>
</gene>
<evidence type="ECO:0000313" key="2">
    <source>
        <dbReference type="EMBL" id="CAD7228425.1"/>
    </source>
</evidence>
<sequence length="151" mass="17765">MASVLHNGFLDEDNALVMLHNPRHYERLTDTKIDEAERRRTSQQDHTKRHFDMRARQSSTWEVVPVIHVILEEIQEKSVESYQDIPGSGEVQYSKTLTPPTVQFCSGRRPPDLRDQRRKGHTREKPSRRRKAWSPQLLFSVIQMKDCCIEL</sequence>
<name>A0A7R8WBC4_9CRUS</name>
<reference evidence="2" key="1">
    <citation type="submission" date="2020-11" db="EMBL/GenBank/DDBJ databases">
        <authorList>
            <person name="Tran Van P."/>
        </authorList>
    </citation>
    <scope>NUCLEOTIDE SEQUENCE</scope>
</reference>
<feature type="region of interest" description="Disordered" evidence="1">
    <location>
        <begin position="83"/>
        <end position="131"/>
    </location>
</feature>
<dbReference type="EMBL" id="OB661532">
    <property type="protein sequence ID" value="CAD7228425.1"/>
    <property type="molecule type" value="Genomic_DNA"/>
</dbReference>
<dbReference type="AlphaFoldDB" id="A0A7R8WBC4"/>
<proteinExistence type="predicted"/>